<dbReference type="GO" id="GO:0046872">
    <property type="term" value="F:metal ion binding"/>
    <property type="evidence" value="ECO:0007669"/>
    <property type="project" value="UniProtKB-KW"/>
</dbReference>
<organism evidence="9 10">
    <name type="scientific">Pyrocoelia pectoralis</name>
    <dbReference type="NCBI Taxonomy" id="417401"/>
    <lineage>
        <taxon>Eukaryota</taxon>
        <taxon>Metazoa</taxon>
        <taxon>Ecdysozoa</taxon>
        <taxon>Arthropoda</taxon>
        <taxon>Hexapoda</taxon>
        <taxon>Insecta</taxon>
        <taxon>Pterygota</taxon>
        <taxon>Neoptera</taxon>
        <taxon>Endopterygota</taxon>
        <taxon>Coleoptera</taxon>
        <taxon>Polyphaga</taxon>
        <taxon>Elateriformia</taxon>
        <taxon>Elateroidea</taxon>
        <taxon>Lampyridae</taxon>
        <taxon>Lampyrinae</taxon>
        <taxon>Pyrocoelia</taxon>
    </lineage>
</organism>
<name>A0AAN7VHK1_9COLE</name>
<keyword evidence="6" id="KW-0378">Hydrolase</keyword>
<dbReference type="EMBL" id="JAVRBK010000005">
    <property type="protein sequence ID" value="KAK5643399.1"/>
    <property type="molecule type" value="Genomic_DNA"/>
</dbReference>
<keyword evidence="4" id="KW-0540">Nuclease</keyword>
<keyword evidence="5" id="KW-0479">Metal-binding</keyword>
<dbReference type="InterPro" id="IPR045249">
    <property type="entry name" value="HARBI1-like"/>
</dbReference>
<dbReference type="GO" id="GO:0005634">
    <property type="term" value="C:nucleus"/>
    <property type="evidence" value="ECO:0007669"/>
    <property type="project" value="UniProtKB-SubCell"/>
</dbReference>
<evidence type="ECO:0000256" key="7">
    <source>
        <dbReference type="ARBA" id="ARBA00023242"/>
    </source>
</evidence>
<dbReference type="GO" id="GO:0016787">
    <property type="term" value="F:hydrolase activity"/>
    <property type="evidence" value="ECO:0007669"/>
    <property type="project" value="UniProtKB-KW"/>
</dbReference>
<evidence type="ECO:0000256" key="3">
    <source>
        <dbReference type="ARBA" id="ARBA00006958"/>
    </source>
</evidence>
<dbReference type="InterPro" id="IPR027806">
    <property type="entry name" value="HARBI1_dom"/>
</dbReference>
<dbReference type="PANTHER" id="PTHR22930:SF279">
    <property type="entry name" value="SIMILAR TO ENSANGP00000010363"/>
    <property type="match status" value="1"/>
</dbReference>
<keyword evidence="10" id="KW-1185">Reference proteome</keyword>
<evidence type="ECO:0000256" key="2">
    <source>
        <dbReference type="ARBA" id="ARBA00004123"/>
    </source>
</evidence>
<comment type="similarity">
    <text evidence="3">Belongs to the HARBI1 family.</text>
</comment>
<evidence type="ECO:0000256" key="5">
    <source>
        <dbReference type="ARBA" id="ARBA00022723"/>
    </source>
</evidence>
<sequence>MDEIDVGIGLLILECLLNIKKKKAKRQRRWWVRPIYMSRIRQGHFHNLVQEMRLSDSDSFFQFTRMNYELYEELCRLTHKDLRKKSIRPSIECSQRLMITLRYLATGESFQSLAFNFLHETCKVLWKNLMPTYLNVPSKLEWQEIARDFNRLWNYPNCLGAIDGKHVTIECSQFYNYKKTFSCVLMATCDAHYKFTMVDIGAMGVQSDGGIFAASEIGQRLMNGSLIIPEPQPLPGELEEMPFCFVGDEAFPLKPNLMRPFPGGRQELPLCKKIFNYRLSRARRMIENTFGILVARWRIFLTPIKTSIDNVDGIIQATVTEDIIQKRHSFDKSW</sequence>
<dbReference type="Proteomes" id="UP001329430">
    <property type="component" value="Chromosome 5"/>
</dbReference>
<feature type="domain" description="DDE Tnp4" evidence="8">
    <location>
        <begin position="168"/>
        <end position="319"/>
    </location>
</feature>
<accession>A0AAN7VHK1</accession>
<protein>
    <recommendedName>
        <fullName evidence="8">DDE Tnp4 domain-containing protein</fullName>
    </recommendedName>
</protein>
<evidence type="ECO:0000259" key="8">
    <source>
        <dbReference type="Pfam" id="PF13359"/>
    </source>
</evidence>
<evidence type="ECO:0000256" key="6">
    <source>
        <dbReference type="ARBA" id="ARBA00022801"/>
    </source>
</evidence>
<comment type="subcellular location">
    <subcellularLocation>
        <location evidence="2">Nucleus</location>
    </subcellularLocation>
</comment>
<evidence type="ECO:0000313" key="9">
    <source>
        <dbReference type="EMBL" id="KAK5643399.1"/>
    </source>
</evidence>
<dbReference type="PANTHER" id="PTHR22930">
    <property type="match status" value="1"/>
</dbReference>
<dbReference type="AlphaFoldDB" id="A0AAN7VHK1"/>
<dbReference type="Pfam" id="PF13359">
    <property type="entry name" value="DDE_Tnp_4"/>
    <property type="match status" value="1"/>
</dbReference>
<comment type="caution">
    <text evidence="9">The sequence shown here is derived from an EMBL/GenBank/DDBJ whole genome shotgun (WGS) entry which is preliminary data.</text>
</comment>
<comment type="cofactor">
    <cofactor evidence="1">
        <name>a divalent metal cation</name>
        <dbReference type="ChEBI" id="CHEBI:60240"/>
    </cofactor>
</comment>
<reference evidence="9 10" key="1">
    <citation type="journal article" date="2024" name="Insects">
        <title>An Improved Chromosome-Level Genome Assembly of the Firefly Pyrocoelia pectoralis.</title>
        <authorList>
            <person name="Fu X."/>
            <person name="Meyer-Rochow V.B."/>
            <person name="Ballantyne L."/>
            <person name="Zhu X."/>
        </authorList>
    </citation>
    <scope>NUCLEOTIDE SEQUENCE [LARGE SCALE GENOMIC DNA]</scope>
    <source>
        <strain evidence="9">XCY_ONT2</strain>
    </source>
</reference>
<proteinExistence type="inferred from homology"/>
<dbReference type="GO" id="GO:0004518">
    <property type="term" value="F:nuclease activity"/>
    <property type="evidence" value="ECO:0007669"/>
    <property type="project" value="UniProtKB-KW"/>
</dbReference>
<evidence type="ECO:0000313" key="10">
    <source>
        <dbReference type="Proteomes" id="UP001329430"/>
    </source>
</evidence>
<gene>
    <name evidence="9" type="ORF">RI129_007244</name>
</gene>
<keyword evidence="7" id="KW-0539">Nucleus</keyword>
<evidence type="ECO:0000256" key="1">
    <source>
        <dbReference type="ARBA" id="ARBA00001968"/>
    </source>
</evidence>
<evidence type="ECO:0000256" key="4">
    <source>
        <dbReference type="ARBA" id="ARBA00022722"/>
    </source>
</evidence>